<dbReference type="SUPFAM" id="SSF82708">
    <property type="entry name" value="R3H domain"/>
    <property type="match status" value="1"/>
</dbReference>
<dbReference type="PANTHER" id="PTHR15092">
    <property type="entry name" value="POLY A -SPECIFIC RIBONUCLEASE/TARGET OF EGR1, MEMBER 1"/>
    <property type="match status" value="1"/>
</dbReference>
<evidence type="ECO:0000313" key="4">
    <source>
        <dbReference type="Proteomes" id="UP000037510"/>
    </source>
</evidence>
<dbReference type="InterPro" id="IPR006941">
    <property type="entry name" value="RNase_CAF1"/>
</dbReference>
<dbReference type="AlphaFoldDB" id="A0A0L7LJ18"/>
<name>A0A0L7LJ18_OPEBR</name>
<proteinExistence type="inferred from homology"/>
<dbReference type="GO" id="GO:0000289">
    <property type="term" value="P:nuclear-transcribed mRNA poly(A) tail shortening"/>
    <property type="evidence" value="ECO:0007669"/>
    <property type="project" value="TreeGrafter"/>
</dbReference>
<reference evidence="3 4" key="1">
    <citation type="journal article" date="2015" name="Genome Biol. Evol.">
        <title>The genome of winter moth (Operophtera brumata) provides a genomic perspective on sexual dimorphism and phenology.</title>
        <authorList>
            <person name="Derks M.F."/>
            <person name="Smit S."/>
            <person name="Salis L."/>
            <person name="Schijlen E."/>
            <person name="Bossers A."/>
            <person name="Mateman C."/>
            <person name="Pijl A.S."/>
            <person name="de Ridder D."/>
            <person name="Groenen M.A."/>
            <person name="Visser M.E."/>
            <person name="Megens H.J."/>
        </authorList>
    </citation>
    <scope>NUCLEOTIDE SEQUENCE [LARGE SCALE GENOMIC DNA]</scope>
    <source>
        <strain evidence="3">WM2013NL</strain>
        <tissue evidence="3">Head and thorax</tissue>
    </source>
</reference>
<comment type="similarity">
    <text evidence="1">Belongs to the CAF1 family.</text>
</comment>
<dbReference type="InterPro" id="IPR036867">
    <property type="entry name" value="R3H_dom_sf"/>
</dbReference>
<keyword evidence="2" id="KW-0175">Coiled coil</keyword>
<dbReference type="InterPro" id="IPR016024">
    <property type="entry name" value="ARM-type_fold"/>
</dbReference>
<feature type="coiled-coil region" evidence="2">
    <location>
        <begin position="339"/>
        <end position="366"/>
    </location>
</feature>
<dbReference type="Pfam" id="PF04857">
    <property type="entry name" value="CAF1"/>
    <property type="match status" value="1"/>
</dbReference>
<dbReference type="GO" id="GO:0003723">
    <property type="term" value="F:RNA binding"/>
    <property type="evidence" value="ECO:0007669"/>
    <property type="project" value="TreeGrafter"/>
</dbReference>
<comment type="caution">
    <text evidence="3">The sequence shown here is derived from an EMBL/GenBank/DDBJ whole genome shotgun (WGS) entry which is preliminary data.</text>
</comment>
<dbReference type="InterPro" id="IPR011989">
    <property type="entry name" value="ARM-like"/>
</dbReference>
<dbReference type="STRING" id="104452.A0A0L7LJ18"/>
<accession>A0A0L7LJ18</accession>
<evidence type="ECO:0000313" key="3">
    <source>
        <dbReference type="EMBL" id="KOB75171.1"/>
    </source>
</evidence>
<dbReference type="PANTHER" id="PTHR15092:SF44">
    <property type="entry name" value="POLY(A)-SPECIFIC RIBONUCLEASE PARN"/>
    <property type="match status" value="1"/>
</dbReference>
<dbReference type="GO" id="GO:0000175">
    <property type="term" value="F:3'-5'-RNA exonuclease activity"/>
    <property type="evidence" value="ECO:0007669"/>
    <property type="project" value="TreeGrafter"/>
</dbReference>
<dbReference type="GO" id="GO:0005634">
    <property type="term" value="C:nucleus"/>
    <property type="evidence" value="ECO:0007669"/>
    <property type="project" value="TreeGrafter"/>
</dbReference>
<dbReference type="Gene3D" id="3.30.420.10">
    <property type="entry name" value="Ribonuclease H-like superfamily/Ribonuclease H"/>
    <property type="match status" value="1"/>
</dbReference>
<dbReference type="InterPro" id="IPR036397">
    <property type="entry name" value="RNaseH_sf"/>
</dbReference>
<dbReference type="SUPFAM" id="SSF48371">
    <property type="entry name" value="ARM repeat"/>
    <property type="match status" value="1"/>
</dbReference>
<organism evidence="3 4">
    <name type="scientific">Operophtera brumata</name>
    <name type="common">Winter moth</name>
    <name type="synonym">Phalaena brumata</name>
    <dbReference type="NCBI Taxonomy" id="104452"/>
    <lineage>
        <taxon>Eukaryota</taxon>
        <taxon>Metazoa</taxon>
        <taxon>Ecdysozoa</taxon>
        <taxon>Arthropoda</taxon>
        <taxon>Hexapoda</taxon>
        <taxon>Insecta</taxon>
        <taxon>Pterygota</taxon>
        <taxon>Neoptera</taxon>
        <taxon>Endopterygota</taxon>
        <taxon>Lepidoptera</taxon>
        <taxon>Glossata</taxon>
        <taxon>Ditrysia</taxon>
        <taxon>Geometroidea</taxon>
        <taxon>Geometridae</taxon>
        <taxon>Larentiinae</taxon>
        <taxon>Operophtera</taxon>
    </lineage>
</organism>
<evidence type="ECO:0000256" key="1">
    <source>
        <dbReference type="ARBA" id="ARBA00008372"/>
    </source>
</evidence>
<gene>
    <name evidence="3" type="ORF">OBRU01_06102</name>
</gene>
<dbReference type="InterPro" id="IPR051181">
    <property type="entry name" value="CAF1_poly(A)_ribonucleases"/>
</dbReference>
<dbReference type="EMBL" id="JTDY01000993">
    <property type="protein sequence ID" value="KOB75171.1"/>
    <property type="molecule type" value="Genomic_DNA"/>
</dbReference>
<dbReference type="GO" id="GO:1990432">
    <property type="term" value="P:siRNA 3'-end processing"/>
    <property type="evidence" value="ECO:0007669"/>
    <property type="project" value="TreeGrafter"/>
</dbReference>
<protein>
    <submittedName>
        <fullName evidence="3">Uncharacterized protein</fullName>
    </submittedName>
</protein>
<dbReference type="GO" id="GO:1990431">
    <property type="term" value="P:priRNA 3'-end processing"/>
    <property type="evidence" value="ECO:0007669"/>
    <property type="project" value="TreeGrafter"/>
</dbReference>
<dbReference type="InterPro" id="IPR012337">
    <property type="entry name" value="RNaseH-like_sf"/>
</dbReference>
<dbReference type="Gene3D" id="3.30.1370.50">
    <property type="entry name" value="R3H-like domain"/>
    <property type="match status" value="1"/>
</dbReference>
<evidence type="ECO:0000256" key="2">
    <source>
        <dbReference type="SAM" id="Coils"/>
    </source>
</evidence>
<dbReference type="Gene3D" id="1.25.10.10">
    <property type="entry name" value="Leucine-rich Repeat Variant"/>
    <property type="match status" value="1"/>
</dbReference>
<dbReference type="Proteomes" id="UP000037510">
    <property type="component" value="Unassembled WGS sequence"/>
</dbReference>
<dbReference type="SUPFAM" id="SSF53098">
    <property type="entry name" value="Ribonuclease H-like"/>
    <property type="match status" value="1"/>
</dbReference>
<keyword evidence="4" id="KW-1185">Reference proteome</keyword>
<sequence length="402" mass="46323">MPGDAQSGSRGEAEDIHHTIHCAVEAPGELHQPFLERMVPLLAALVDDNSALTRQHTLRAVCCLASLARRRGCFTTDILHKIYFVVLKRLDDSSDRVRSGAVHTLCTLFRCRPEPYDTVVFGAHIDAVLPTKNSLRVSRNYYNLATDSALILLADLDPKVLMKKVKANIHLYRNKSACEKLSTHFKETLPLIEASIKKADFLVIDAEFTGLINGRDVSVFDLPRDYYKCLFKGSTEFLVIQFGLCAFHWDEEKKHYMNDAFNFHLFPRGKPGTEKIFLQKSVKEKDIIPIPEEHKSYIDETWCNSFVRLLLYQELKMRCKDEILLETLILENKNRVLKVVRMKSQNDESNQTAQKKEREWEELEDAVGFSKEKLVIGQNMLIQFLYFQEKLVIGHNMLIQFL</sequence>